<evidence type="ECO:0000256" key="1">
    <source>
        <dbReference type="SAM" id="Phobius"/>
    </source>
</evidence>
<sequence length="389" mass="42286">MIPGGIFIFRQRFTTLTETQQPSSAPAATHSEATANAALANHKRRKGRTGAVARILPFILCAGALFLIVRHDPSLLAWAKAWPRLVHPLLRMLLYLGIGLLVGLAVEGMGWAPMLARMVRPLMRFGNLRDESGAAFTAAFFSGTTANTMLMNYWQDGRITQQEMRLSYLVNTGLPVFLLHLPTTFFIVVPMTRTAGIIYLSINAVAALARTIAVLAWSRIRLAAAAGLPQATAAMPESRKTTLQKVLDAFRKRFKRIVTITAPVYFLMYALNQTGVFEQLRDAFSHWAVTGLLPVEAAGVVVFSVAAEFTSGIAAAGALLDAGTLTTQQIVLALILGTIVATPIRALRHQLPSHAGVFTPRLGLVMLLQSQFIRIASLLAVTWIYLALA</sequence>
<keyword evidence="1" id="KW-1133">Transmembrane helix</keyword>
<proteinExistence type="predicted"/>
<feature type="transmembrane region" description="Helical" evidence="1">
    <location>
        <begin position="168"/>
        <end position="191"/>
    </location>
</feature>
<comment type="caution">
    <text evidence="2">The sequence shown here is derived from an EMBL/GenBank/DDBJ whole genome shotgun (WGS) entry which is preliminary data.</text>
</comment>
<feature type="transmembrane region" description="Helical" evidence="1">
    <location>
        <begin position="51"/>
        <end position="69"/>
    </location>
</feature>
<accession>A0A7J0BGC4</accession>
<gene>
    <name evidence="2" type="ORF">DSM101010T_11150</name>
</gene>
<evidence type="ECO:0008006" key="4">
    <source>
        <dbReference type="Google" id="ProtNLM"/>
    </source>
</evidence>
<feature type="transmembrane region" description="Helical" evidence="1">
    <location>
        <begin position="297"/>
        <end position="318"/>
    </location>
</feature>
<dbReference type="AlphaFoldDB" id="A0A7J0BGC4"/>
<reference evidence="2 3" key="1">
    <citation type="submission" date="2020-05" db="EMBL/GenBank/DDBJ databases">
        <title>Draft genome sequence of Desulfovibrio sp. strain HN2T.</title>
        <authorList>
            <person name="Ueno A."/>
            <person name="Tamazawa S."/>
            <person name="Tamamura S."/>
            <person name="Murakami T."/>
            <person name="Kiyama T."/>
            <person name="Inomata H."/>
            <person name="Amano Y."/>
            <person name="Miyakawa K."/>
            <person name="Tamaki H."/>
            <person name="Naganuma T."/>
            <person name="Kaneko K."/>
        </authorList>
    </citation>
    <scope>NUCLEOTIDE SEQUENCE [LARGE SCALE GENOMIC DNA]</scope>
    <source>
        <strain evidence="2 3">HN2</strain>
    </source>
</reference>
<evidence type="ECO:0000313" key="3">
    <source>
        <dbReference type="Proteomes" id="UP000503840"/>
    </source>
</evidence>
<name>A0A7J0BGC4_9BACT</name>
<keyword evidence="3" id="KW-1185">Reference proteome</keyword>
<keyword evidence="1" id="KW-0472">Membrane</keyword>
<protein>
    <recommendedName>
        <fullName evidence="4">Nucleoside recognition protein</fullName>
    </recommendedName>
</protein>
<dbReference type="PANTHER" id="PTHR38139:SF1">
    <property type="entry name" value="NUCLEOSIDE TRANSPORTER_FEOB GTPASE GATE DOMAIN-CONTAINING PROTEIN"/>
    <property type="match status" value="1"/>
</dbReference>
<feature type="transmembrane region" description="Helical" evidence="1">
    <location>
        <begin position="197"/>
        <end position="217"/>
    </location>
</feature>
<dbReference type="InterPro" id="IPR038880">
    <property type="entry name" value="MJ0871-like"/>
</dbReference>
<feature type="transmembrane region" description="Helical" evidence="1">
    <location>
        <begin position="257"/>
        <end position="277"/>
    </location>
</feature>
<dbReference type="PANTHER" id="PTHR38139">
    <property type="entry name" value="GATE DOMAIN-CONTAINING PROTEIN"/>
    <property type="match status" value="1"/>
</dbReference>
<feature type="transmembrane region" description="Helical" evidence="1">
    <location>
        <begin position="89"/>
        <end position="114"/>
    </location>
</feature>
<keyword evidence="1" id="KW-0812">Transmembrane</keyword>
<evidence type="ECO:0000313" key="2">
    <source>
        <dbReference type="EMBL" id="GFM32750.1"/>
    </source>
</evidence>
<dbReference type="EMBL" id="BLVO01000012">
    <property type="protein sequence ID" value="GFM32750.1"/>
    <property type="molecule type" value="Genomic_DNA"/>
</dbReference>
<dbReference type="Proteomes" id="UP000503840">
    <property type="component" value="Unassembled WGS sequence"/>
</dbReference>
<feature type="transmembrane region" description="Helical" evidence="1">
    <location>
        <begin position="330"/>
        <end position="347"/>
    </location>
</feature>
<organism evidence="2 3">
    <name type="scientific">Desulfovibrio subterraneus</name>
    <dbReference type="NCBI Taxonomy" id="2718620"/>
    <lineage>
        <taxon>Bacteria</taxon>
        <taxon>Pseudomonadati</taxon>
        <taxon>Thermodesulfobacteriota</taxon>
        <taxon>Desulfovibrionia</taxon>
        <taxon>Desulfovibrionales</taxon>
        <taxon>Desulfovibrionaceae</taxon>
        <taxon>Desulfovibrio</taxon>
    </lineage>
</organism>
<feature type="transmembrane region" description="Helical" evidence="1">
    <location>
        <begin position="367"/>
        <end position="388"/>
    </location>
</feature>